<dbReference type="Proteomes" id="UP000308705">
    <property type="component" value="Unassembled WGS sequence"/>
</dbReference>
<feature type="repeat" description="TPR" evidence="1">
    <location>
        <begin position="129"/>
        <end position="162"/>
    </location>
</feature>
<proteinExistence type="predicted"/>
<dbReference type="SUPFAM" id="SSF48452">
    <property type="entry name" value="TPR-like"/>
    <property type="match status" value="2"/>
</dbReference>
<dbReference type="Pfam" id="PF07721">
    <property type="entry name" value="TPR_4"/>
    <property type="match status" value="1"/>
</dbReference>
<gene>
    <name evidence="2" type="ORF">FDA94_06355</name>
</gene>
<accession>A0A4U3MPS6</accession>
<dbReference type="InterPro" id="IPR019734">
    <property type="entry name" value="TPR_rpt"/>
</dbReference>
<organism evidence="2 3">
    <name type="scientific">Herbidospora galbida</name>
    <dbReference type="NCBI Taxonomy" id="2575442"/>
    <lineage>
        <taxon>Bacteria</taxon>
        <taxon>Bacillati</taxon>
        <taxon>Actinomycetota</taxon>
        <taxon>Actinomycetes</taxon>
        <taxon>Streptosporangiales</taxon>
        <taxon>Streptosporangiaceae</taxon>
        <taxon>Herbidospora</taxon>
    </lineage>
</organism>
<name>A0A4U3MPS6_9ACTN</name>
<evidence type="ECO:0000256" key="1">
    <source>
        <dbReference type="PROSITE-ProRule" id="PRU00339"/>
    </source>
</evidence>
<dbReference type="PANTHER" id="PTHR12558">
    <property type="entry name" value="CELL DIVISION CYCLE 16,23,27"/>
    <property type="match status" value="1"/>
</dbReference>
<dbReference type="RefSeq" id="WP_137246092.1">
    <property type="nucleotide sequence ID" value="NZ_SZQA01000004.1"/>
</dbReference>
<dbReference type="PANTHER" id="PTHR12558:SF33">
    <property type="entry name" value="BLL7664 PROTEIN"/>
    <property type="match status" value="1"/>
</dbReference>
<reference evidence="2 3" key="1">
    <citation type="submission" date="2019-04" db="EMBL/GenBank/DDBJ databases">
        <title>Herbidospora sp. NEAU-GS14.nov., a novel actinomycete isolated from soil.</title>
        <authorList>
            <person name="Han L."/>
        </authorList>
    </citation>
    <scope>NUCLEOTIDE SEQUENCE [LARGE SCALE GENOMIC DNA]</scope>
    <source>
        <strain evidence="2 3">NEAU-GS14</strain>
    </source>
</reference>
<evidence type="ECO:0000313" key="2">
    <source>
        <dbReference type="EMBL" id="TKK90046.1"/>
    </source>
</evidence>
<dbReference type="OrthoDB" id="5477158at2"/>
<dbReference type="AlphaFoldDB" id="A0A4U3MPS6"/>
<dbReference type="Pfam" id="PF14559">
    <property type="entry name" value="TPR_19"/>
    <property type="match status" value="1"/>
</dbReference>
<keyword evidence="1" id="KW-0802">TPR repeat</keyword>
<comment type="caution">
    <text evidence="2">The sequence shown here is derived from an EMBL/GenBank/DDBJ whole genome shotgun (WGS) entry which is preliminary data.</text>
</comment>
<protein>
    <submittedName>
        <fullName evidence="2">Tetratricopeptide repeat protein</fullName>
    </submittedName>
</protein>
<dbReference type="Gene3D" id="1.25.40.10">
    <property type="entry name" value="Tetratricopeptide repeat domain"/>
    <property type="match status" value="2"/>
</dbReference>
<keyword evidence="3" id="KW-1185">Reference proteome</keyword>
<evidence type="ECO:0000313" key="3">
    <source>
        <dbReference type="Proteomes" id="UP000308705"/>
    </source>
</evidence>
<feature type="repeat" description="TPR" evidence="1">
    <location>
        <begin position="199"/>
        <end position="232"/>
    </location>
</feature>
<dbReference type="Pfam" id="PF13432">
    <property type="entry name" value="TPR_16"/>
    <property type="match status" value="1"/>
</dbReference>
<dbReference type="SMART" id="SM00028">
    <property type="entry name" value="TPR"/>
    <property type="match status" value="3"/>
</dbReference>
<dbReference type="EMBL" id="SZQA01000004">
    <property type="protein sequence ID" value="TKK90046.1"/>
    <property type="molecule type" value="Genomic_DNA"/>
</dbReference>
<dbReference type="InterPro" id="IPR011717">
    <property type="entry name" value="TPR-4"/>
</dbReference>
<dbReference type="GO" id="GO:0042802">
    <property type="term" value="F:identical protein binding"/>
    <property type="evidence" value="ECO:0007669"/>
    <property type="project" value="InterPro"/>
</dbReference>
<sequence>MRFLKRGGVALAGILAGTIAITAAAMLSPRPSADVIAVSSDPLQERLRRLPGDYVGWATLGSVYVDKARLTGDPSWYGKAEQAVARSLEVRPGNPAGLTGRAALEAGRHEFTQAAATARQAIAVNPYGAPAYGVLADSYHQLGRYPEATEAIDDMISLAPGVSSFTRASYDAELRGDLKTARQMLEYARRDAYQPADVAFCEHYLGELALRRGRYDEARAHYAKALTADPSFDPAHAGLARVTALSGDLERAASLYAAVTARLPLTQTLVEQGEVLKALGRDPGWTTLKAQRELMRVNGVRDDITWAEFEADHGSPAEAVTFARAEYARNPNVVAADALAWALHRAGRSAEALRYAEEATATGWRNALVMHHRAEIEKALGRKTRSASLVRAYNPRFTPALPALQRSS</sequence>
<dbReference type="PROSITE" id="PS50005">
    <property type="entry name" value="TPR"/>
    <property type="match status" value="2"/>
</dbReference>
<dbReference type="InterPro" id="IPR011990">
    <property type="entry name" value="TPR-like_helical_dom_sf"/>
</dbReference>